<feature type="binding site" description="axial binding residue" evidence="6">
    <location>
        <position position="50"/>
    </location>
    <ligand>
        <name>heme c</name>
        <dbReference type="ChEBI" id="CHEBI:61717"/>
        <label>1</label>
    </ligand>
    <ligandPart>
        <name>Fe</name>
        <dbReference type="ChEBI" id="CHEBI:18248"/>
    </ligandPart>
</feature>
<keyword evidence="4" id="KW-0249">Electron transport</keyword>
<dbReference type="CDD" id="cd08168">
    <property type="entry name" value="Cytochrom_C3"/>
    <property type="match status" value="1"/>
</dbReference>
<dbReference type="EMBL" id="JAAGRQ010000023">
    <property type="protein sequence ID" value="NDY56613.1"/>
    <property type="molecule type" value="Genomic_DNA"/>
</dbReference>
<dbReference type="Gene3D" id="3.90.10.10">
    <property type="entry name" value="Cytochrome C3"/>
    <property type="match status" value="1"/>
</dbReference>
<keyword evidence="3 6" id="KW-0479">Metal-binding</keyword>
<dbReference type="InterPro" id="IPR020942">
    <property type="entry name" value="Cyt_c_III_dom"/>
</dbReference>
<dbReference type="Pfam" id="PF02085">
    <property type="entry name" value="Cytochrom_CIII"/>
    <property type="match status" value="1"/>
</dbReference>
<feature type="binding site" description="axial binding residue" evidence="6">
    <location>
        <position position="53"/>
    </location>
    <ligand>
        <name>heme c</name>
        <dbReference type="ChEBI" id="CHEBI:61717"/>
        <label>1</label>
    </ligand>
    <ligandPart>
        <name>Fe</name>
        <dbReference type="ChEBI" id="CHEBI:18248"/>
    </ligandPart>
</feature>
<dbReference type="RefSeq" id="WP_163301666.1">
    <property type="nucleotide sequence ID" value="NZ_JAAGRQ010000023.1"/>
</dbReference>
<feature type="binding site" description="axial binding residue" evidence="6">
    <location>
        <position position="61"/>
    </location>
    <ligand>
        <name>heme c</name>
        <dbReference type="ChEBI" id="CHEBI:61717"/>
        <label>1</label>
    </ligand>
    <ligandPart>
        <name>Fe</name>
        <dbReference type="ChEBI" id="CHEBI:18248"/>
    </ligandPart>
</feature>
<feature type="binding site" description="axial binding residue" evidence="6">
    <location>
        <position position="74"/>
    </location>
    <ligand>
        <name>heme c</name>
        <dbReference type="ChEBI" id="CHEBI:61717"/>
        <label>1</label>
    </ligand>
    <ligandPart>
        <name>Fe</name>
        <dbReference type="ChEBI" id="CHEBI:18248"/>
    </ligandPart>
</feature>
<keyword evidence="5 6" id="KW-0408">Iron</keyword>
<dbReference type="GO" id="GO:0009055">
    <property type="term" value="F:electron transfer activity"/>
    <property type="evidence" value="ECO:0007669"/>
    <property type="project" value="InterPro"/>
</dbReference>
<evidence type="ECO:0000313" key="10">
    <source>
        <dbReference type="Proteomes" id="UP000469724"/>
    </source>
</evidence>
<feature type="binding site" description="axial binding residue" evidence="6">
    <location>
        <position position="111"/>
    </location>
    <ligand>
        <name>heme c</name>
        <dbReference type="ChEBI" id="CHEBI:61717"/>
        <label>1</label>
    </ligand>
    <ligandPart>
        <name>Fe</name>
        <dbReference type="ChEBI" id="CHEBI:18248"/>
    </ligandPart>
</feature>
<dbReference type="InterPro" id="IPR036280">
    <property type="entry name" value="Multihaem_cyt_sf"/>
</dbReference>
<feature type="binding site" description="axial binding residue" evidence="6">
    <location>
        <position position="58"/>
    </location>
    <ligand>
        <name>heme c</name>
        <dbReference type="ChEBI" id="CHEBI:61717"/>
        <label>1</label>
    </ligand>
    <ligandPart>
        <name>Fe</name>
        <dbReference type="ChEBI" id="CHEBI:18248"/>
    </ligandPart>
</feature>
<reference evidence="9 10" key="1">
    <citation type="submission" date="2020-02" db="EMBL/GenBank/DDBJ databases">
        <title>Comparative genomics of sulfur disproportionating microorganisms.</title>
        <authorList>
            <person name="Ward L.M."/>
            <person name="Bertran E."/>
            <person name="Johnston D.T."/>
        </authorList>
    </citation>
    <scope>NUCLEOTIDE SEQUENCE [LARGE SCALE GENOMIC DNA]</scope>
    <source>
        <strain evidence="9 10">DSM 3696</strain>
    </source>
</reference>
<name>A0A7K3NL97_9BACT</name>
<feature type="binding site" description="axial binding residue" evidence="6">
    <location>
        <position position="125"/>
    </location>
    <ligand>
        <name>heme c</name>
        <dbReference type="ChEBI" id="CHEBI:61717"/>
        <label>1</label>
    </ligand>
    <ligandPart>
        <name>Fe</name>
        <dbReference type="ChEBI" id="CHEBI:18248"/>
    </ligandPart>
</feature>
<feature type="domain" description="Class III cytochrome C" evidence="8">
    <location>
        <begin position="29"/>
        <end position="125"/>
    </location>
</feature>
<evidence type="ECO:0000313" key="9">
    <source>
        <dbReference type="EMBL" id="NDY56613.1"/>
    </source>
</evidence>
<feature type="binding site" description="axial binding residue" evidence="6">
    <location>
        <position position="124"/>
    </location>
    <ligand>
        <name>heme c</name>
        <dbReference type="ChEBI" id="CHEBI:61717"/>
        <label>1</label>
    </ligand>
    <ligandPart>
        <name>Fe</name>
        <dbReference type="ChEBI" id="CHEBI:18248"/>
    </ligandPart>
</feature>
<evidence type="ECO:0000256" key="3">
    <source>
        <dbReference type="ARBA" id="ARBA00022723"/>
    </source>
</evidence>
<evidence type="ECO:0000256" key="2">
    <source>
        <dbReference type="ARBA" id="ARBA00022617"/>
    </source>
</evidence>
<evidence type="ECO:0000256" key="1">
    <source>
        <dbReference type="ARBA" id="ARBA00022448"/>
    </source>
</evidence>
<dbReference type="AlphaFoldDB" id="A0A7K3NL97"/>
<evidence type="ECO:0000256" key="4">
    <source>
        <dbReference type="ARBA" id="ARBA00022982"/>
    </source>
</evidence>
<feature type="binding site" description="axial binding residue" evidence="6">
    <location>
        <position position="79"/>
    </location>
    <ligand>
        <name>heme c</name>
        <dbReference type="ChEBI" id="CHEBI:61717"/>
        <label>1</label>
    </ligand>
    <ligandPart>
        <name>Fe</name>
        <dbReference type="ChEBI" id="CHEBI:18248"/>
    </ligandPart>
</feature>
<keyword evidence="10" id="KW-1185">Reference proteome</keyword>
<proteinExistence type="predicted"/>
<comment type="caution">
    <text evidence="9">The sequence shown here is derived from an EMBL/GenBank/DDBJ whole genome shotgun (WGS) entry which is preliminary data.</text>
</comment>
<evidence type="ECO:0000256" key="7">
    <source>
        <dbReference type="SAM" id="SignalP"/>
    </source>
</evidence>
<evidence type="ECO:0000259" key="8">
    <source>
        <dbReference type="Pfam" id="PF02085"/>
    </source>
</evidence>
<evidence type="ECO:0000256" key="6">
    <source>
        <dbReference type="PIRSR" id="PIRSR602322-1"/>
    </source>
</evidence>
<keyword evidence="7" id="KW-0732">Signal</keyword>
<accession>A0A7K3NL97</accession>
<feature type="signal peptide" evidence="7">
    <location>
        <begin position="1"/>
        <end position="23"/>
    </location>
</feature>
<evidence type="ECO:0000256" key="5">
    <source>
        <dbReference type="ARBA" id="ARBA00023004"/>
    </source>
</evidence>
<protein>
    <submittedName>
        <fullName evidence="9">Cytochrome c3 family protein</fullName>
    </submittedName>
</protein>
<feature type="binding site" description="axial binding residue" evidence="6">
    <location>
        <position position="62"/>
    </location>
    <ligand>
        <name>heme c</name>
        <dbReference type="ChEBI" id="CHEBI:61717"/>
        <label>1</label>
    </ligand>
    <ligandPart>
        <name>Fe</name>
        <dbReference type="ChEBI" id="CHEBI:18248"/>
    </ligandPart>
</feature>
<comment type="cofactor">
    <cofactor evidence="6">
        <name>heme c</name>
        <dbReference type="ChEBI" id="CHEBI:61717"/>
    </cofactor>
    <text evidence="6">Binds 4 heme c groups covalently per monomer.</text>
</comment>
<feature type="binding site" description="axial binding residue" evidence="6">
    <location>
        <position position="63"/>
    </location>
    <ligand>
        <name>heme c</name>
        <dbReference type="ChEBI" id="CHEBI:61717"/>
        <label>1</label>
    </ligand>
    <ligandPart>
        <name>Fe</name>
        <dbReference type="ChEBI" id="CHEBI:18248"/>
    </ligandPart>
</feature>
<dbReference type="GO" id="GO:0046872">
    <property type="term" value="F:metal ion binding"/>
    <property type="evidence" value="ECO:0007669"/>
    <property type="project" value="UniProtKB-KW"/>
</dbReference>
<keyword evidence="1" id="KW-0813">Transport</keyword>
<dbReference type="GO" id="GO:0020037">
    <property type="term" value="F:heme binding"/>
    <property type="evidence" value="ECO:0007669"/>
    <property type="project" value="InterPro"/>
</dbReference>
<feature type="chain" id="PRO_5029745241" evidence="7">
    <location>
        <begin position="24"/>
        <end position="129"/>
    </location>
</feature>
<dbReference type="InterPro" id="IPR002322">
    <property type="entry name" value="Cyt_c_III"/>
</dbReference>
<gene>
    <name evidence="9" type="ORF">G3N56_07635</name>
</gene>
<feature type="binding site" description="axial binding residue" evidence="6">
    <location>
        <position position="107"/>
    </location>
    <ligand>
        <name>heme c</name>
        <dbReference type="ChEBI" id="CHEBI:61717"/>
        <label>1</label>
    </ligand>
    <ligandPart>
        <name>Fe</name>
        <dbReference type="ChEBI" id="CHEBI:18248"/>
    </ligandPart>
</feature>
<feature type="binding site" description="axial binding residue" evidence="6">
    <location>
        <position position="110"/>
    </location>
    <ligand>
        <name>heme c</name>
        <dbReference type="ChEBI" id="CHEBI:61717"/>
        <label>1</label>
    </ligand>
    <ligandPart>
        <name>Fe</name>
        <dbReference type="ChEBI" id="CHEBI:18248"/>
    </ligandPart>
</feature>
<keyword evidence="2 6" id="KW-0349">Heme</keyword>
<sequence>MKKWLIGFVAALLVSAFCLPALYAVDAPADLVIKAPEGMAATQSPVNFSHKGHAATDCKVCHHKWDGKAAVVKCASAGCHDSTDPKDKTSDKSFYRAYHDMKSEKSCLGCHKAQQKGPTKCTDCHPKKS</sequence>
<organism evidence="9 10">
    <name type="scientific">Desulfolutivibrio sulfodismutans</name>
    <dbReference type="NCBI Taxonomy" id="63561"/>
    <lineage>
        <taxon>Bacteria</taxon>
        <taxon>Pseudomonadati</taxon>
        <taxon>Thermodesulfobacteriota</taxon>
        <taxon>Desulfovibrionia</taxon>
        <taxon>Desulfovibrionales</taxon>
        <taxon>Desulfovibrionaceae</taxon>
        <taxon>Desulfolutivibrio</taxon>
    </lineage>
</organism>
<feature type="binding site" description="axial binding residue" evidence="6">
    <location>
        <position position="121"/>
    </location>
    <ligand>
        <name>heme c</name>
        <dbReference type="ChEBI" id="CHEBI:61717"/>
        <label>1</label>
    </ligand>
    <ligandPart>
        <name>Fe</name>
        <dbReference type="ChEBI" id="CHEBI:18248"/>
    </ligandPart>
</feature>
<dbReference type="Proteomes" id="UP000469724">
    <property type="component" value="Unassembled WGS sequence"/>
</dbReference>
<dbReference type="PRINTS" id="PR00609">
    <property type="entry name" value="CYTOCHROMEC3"/>
</dbReference>
<dbReference type="SUPFAM" id="SSF48695">
    <property type="entry name" value="Multiheme cytochromes"/>
    <property type="match status" value="1"/>
</dbReference>
<feature type="binding site" description="covalent" evidence="6">
    <location>
        <position position="80"/>
    </location>
    <ligand>
        <name>heme c</name>
        <dbReference type="ChEBI" id="CHEBI:61717"/>
        <label>2</label>
    </ligand>
</feature>